<dbReference type="InterPro" id="IPR020476">
    <property type="entry name" value="Nudix_hydrolase"/>
</dbReference>
<evidence type="ECO:0000256" key="2">
    <source>
        <dbReference type="ARBA" id="ARBA00022801"/>
    </source>
</evidence>
<comment type="cofactor">
    <cofactor evidence="1">
        <name>Mg(2+)</name>
        <dbReference type="ChEBI" id="CHEBI:18420"/>
    </cofactor>
</comment>
<accession>A0ABW0T379</accession>
<dbReference type="EMBL" id="JBHSNG010000026">
    <property type="protein sequence ID" value="MFC5582890.1"/>
    <property type="molecule type" value="Genomic_DNA"/>
</dbReference>
<dbReference type="PROSITE" id="PS00893">
    <property type="entry name" value="NUDIX_BOX"/>
    <property type="match status" value="1"/>
</dbReference>
<dbReference type="PROSITE" id="PS51462">
    <property type="entry name" value="NUDIX"/>
    <property type="match status" value="1"/>
</dbReference>
<gene>
    <name evidence="5" type="ORF">ACFPPB_17380</name>
</gene>
<dbReference type="Proteomes" id="UP001596111">
    <property type="component" value="Unassembled WGS sequence"/>
</dbReference>
<sequence>MAQAYLALHATSRFLIVKKRFSNQWWDGAIAGAAVVNQAGQYAFPGGRMNPGETAIEAALREFYEESGFAISNAKTSDIGVVIQNANYSLVQCDISDQYLGQIEVAVRANIQPSGVNPARPSGAQVKDWEFGECMVVTAPQLAIYLGAPRSIPTAHNAAVSARPAHTQSVDWYGVMANELLDF</sequence>
<evidence type="ECO:0000256" key="3">
    <source>
        <dbReference type="RuleBase" id="RU003476"/>
    </source>
</evidence>
<reference evidence="6" key="1">
    <citation type="journal article" date="2019" name="Int. J. Syst. Evol. Microbiol.">
        <title>The Global Catalogue of Microorganisms (GCM) 10K type strain sequencing project: providing services to taxonomists for standard genome sequencing and annotation.</title>
        <authorList>
            <consortium name="The Broad Institute Genomics Platform"/>
            <consortium name="The Broad Institute Genome Sequencing Center for Infectious Disease"/>
            <person name="Wu L."/>
            <person name="Ma J."/>
        </authorList>
    </citation>
    <scope>NUCLEOTIDE SEQUENCE [LARGE SCALE GENOMIC DNA]</scope>
    <source>
        <strain evidence="6">CGMCC 1.13587</strain>
    </source>
</reference>
<dbReference type="PRINTS" id="PR00502">
    <property type="entry name" value="NUDIXFAMILY"/>
</dbReference>
<name>A0ABW0T379_9GAMM</name>
<dbReference type="RefSeq" id="WP_377329407.1">
    <property type="nucleotide sequence ID" value="NZ_JBHSNG010000026.1"/>
</dbReference>
<dbReference type="InterPro" id="IPR015797">
    <property type="entry name" value="NUDIX_hydrolase-like_dom_sf"/>
</dbReference>
<evidence type="ECO:0000259" key="4">
    <source>
        <dbReference type="PROSITE" id="PS51462"/>
    </source>
</evidence>
<dbReference type="Gene3D" id="3.90.79.10">
    <property type="entry name" value="Nucleoside Triphosphate Pyrophosphohydrolase"/>
    <property type="match status" value="1"/>
</dbReference>
<evidence type="ECO:0000313" key="6">
    <source>
        <dbReference type="Proteomes" id="UP001596111"/>
    </source>
</evidence>
<dbReference type="Pfam" id="PF00293">
    <property type="entry name" value="NUDIX"/>
    <property type="match status" value="1"/>
</dbReference>
<dbReference type="SUPFAM" id="SSF55811">
    <property type="entry name" value="Nudix"/>
    <property type="match status" value="1"/>
</dbReference>
<evidence type="ECO:0000256" key="1">
    <source>
        <dbReference type="ARBA" id="ARBA00001946"/>
    </source>
</evidence>
<evidence type="ECO:0000313" key="5">
    <source>
        <dbReference type="EMBL" id="MFC5582890.1"/>
    </source>
</evidence>
<protein>
    <submittedName>
        <fullName evidence="5">NUDIX domain-containing protein</fullName>
    </submittedName>
</protein>
<dbReference type="InterPro" id="IPR000086">
    <property type="entry name" value="NUDIX_hydrolase_dom"/>
</dbReference>
<comment type="similarity">
    <text evidence="3">Belongs to the Nudix hydrolase family.</text>
</comment>
<proteinExistence type="inferred from homology"/>
<organism evidence="5 6">
    <name type="scientific">Rhodanobacter terrae</name>
    <dbReference type="NCBI Taxonomy" id="418647"/>
    <lineage>
        <taxon>Bacteria</taxon>
        <taxon>Pseudomonadati</taxon>
        <taxon>Pseudomonadota</taxon>
        <taxon>Gammaproteobacteria</taxon>
        <taxon>Lysobacterales</taxon>
        <taxon>Rhodanobacteraceae</taxon>
        <taxon>Rhodanobacter</taxon>
    </lineage>
</organism>
<comment type="caution">
    <text evidence="5">The sequence shown here is derived from an EMBL/GenBank/DDBJ whole genome shotgun (WGS) entry which is preliminary data.</text>
</comment>
<feature type="domain" description="Nudix hydrolase" evidence="4">
    <location>
        <begin position="1"/>
        <end position="160"/>
    </location>
</feature>
<keyword evidence="2 3" id="KW-0378">Hydrolase</keyword>
<keyword evidence="6" id="KW-1185">Reference proteome</keyword>
<dbReference type="InterPro" id="IPR020084">
    <property type="entry name" value="NUDIX_hydrolase_CS"/>
</dbReference>